<gene>
    <name evidence="1" type="ORF">SDC9_107214</name>
</gene>
<dbReference type="EMBL" id="VSSQ01017764">
    <property type="protein sequence ID" value="MPM60363.1"/>
    <property type="molecule type" value="Genomic_DNA"/>
</dbReference>
<accession>A0A645BB24</accession>
<evidence type="ECO:0000313" key="1">
    <source>
        <dbReference type="EMBL" id="MPM60363.1"/>
    </source>
</evidence>
<comment type="caution">
    <text evidence="1">The sequence shown here is derived from an EMBL/GenBank/DDBJ whole genome shotgun (WGS) entry which is preliminary data.</text>
</comment>
<reference evidence="1" key="1">
    <citation type="submission" date="2019-08" db="EMBL/GenBank/DDBJ databases">
        <authorList>
            <person name="Kucharzyk K."/>
            <person name="Murdoch R.W."/>
            <person name="Higgins S."/>
            <person name="Loffler F."/>
        </authorList>
    </citation>
    <scope>NUCLEOTIDE SEQUENCE</scope>
</reference>
<protein>
    <submittedName>
        <fullName evidence="1">Uncharacterized protein</fullName>
    </submittedName>
</protein>
<proteinExistence type="predicted"/>
<sequence length="72" mass="7487">MSWVSMPGALSTETMTLGAGVRNADSAGNWANASVDADHAVVGVHSAHGMDTAIAEIRRNCGKINPFLFIGM</sequence>
<dbReference type="AlphaFoldDB" id="A0A645BB24"/>
<organism evidence="1">
    <name type="scientific">bioreactor metagenome</name>
    <dbReference type="NCBI Taxonomy" id="1076179"/>
    <lineage>
        <taxon>unclassified sequences</taxon>
        <taxon>metagenomes</taxon>
        <taxon>ecological metagenomes</taxon>
    </lineage>
</organism>
<name>A0A645BB24_9ZZZZ</name>